<comment type="caution">
    <text evidence="5">The sequence shown here is derived from an EMBL/GenBank/DDBJ whole genome shotgun (WGS) entry which is preliminary data.</text>
</comment>
<reference evidence="5 6" key="1">
    <citation type="submission" date="2020-02" db="EMBL/GenBank/DDBJ databases">
        <title>Genome sequence of strain CCNWXJ40-4.</title>
        <authorList>
            <person name="Gao J."/>
            <person name="Sun J."/>
        </authorList>
    </citation>
    <scope>NUCLEOTIDE SEQUENCE [LARGE SCALE GENOMIC DNA]</scope>
    <source>
        <strain evidence="5 6">CCNWXJ 40-4</strain>
    </source>
</reference>
<proteinExistence type="predicted"/>
<dbReference type="GO" id="GO:0050661">
    <property type="term" value="F:NADP binding"/>
    <property type="evidence" value="ECO:0007669"/>
    <property type="project" value="TreeGrafter"/>
</dbReference>
<dbReference type="SUPFAM" id="SSF51735">
    <property type="entry name" value="NAD(P)-binding Rossmann-fold domains"/>
    <property type="match status" value="1"/>
</dbReference>
<dbReference type="Gene3D" id="3.40.50.10860">
    <property type="entry name" value="Leucine Dehydrogenase, chain A, domain 1"/>
    <property type="match status" value="1"/>
</dbReference>
<dbReference type="InterPro" id="IPR022893">
    <property type="entry name" value="Shikimate_DH_fam"/>
</dbReference>
<dbReference type="AlphaFoldDB" id="A0A6G4WE29"/>
<dbReference type="SUPFAM" id="SSF53223">
    <property type="entry name" value="Aminoacid dehydrogenase-like, N-terminal domain"/>
    <property type="match status" value="1"/>
</dbReference>
<evidence type="ECO:0000313" key="6">
    <source>
        <dbReference type="Proteomes" id="UP001642900"/>
    </source>
</evidence>
<sequence length="269" mass="28194">MPLKLDGETRLFIIIGDPIAQVKSPAFLSAILARRGANALVVPAHVGTADLPAFMRSVRLMQNLDGIVVTVPHKFAALDYCDLPSERAAFVGSVNVMRRLADGRWDGDNLDGLGYLDGIAREGFSVAGKSALLVGAGGAGSAIALEILKRGATRLAIHDADKERRDRLVAKLAGRFPGRAEVGSADPTGFDLVANATPMGMKEGDPLPVDAARLSKDQFVADVITGPAVSPLVQHARDLGCGTMMGVGMFNAQAELLVDRMLGQGEAAL</sequence>
<dbReference type="GO" id="GO:0009423">
    <property type="term" value="P:chorismate biosynthetic process"/>
    <property type="evidence" value="ECO:0007669"/>
    <property type="project" value="TreeGrafter"/>
</dbReference>
<dbReference type="EMBL" id="JAAKZF010000026">
    <property type="protein sequence ID" value="NGO53065.1"/>
    <property type="molecule type" value="Genomic_DNA"/>
</dbReference>
<dbReference type="GO" id="GO:0009073">
    <property type="term" value="P:aromatic amino acid family biosynthetic process"/>
    <property type="evidence" value="ECO:0007669"/>
    <property type="project" value="UniProtKB-KW"/>
</dbReference>
<evidence type="ECO:0000313" key="5">
    <source>
        <dbReference type="EMBL" id="NGO53065.1"/>
    </source>
</evidence>
<evidence type="ECO:0000259" key="4">
    <source>
        <dbReference type="Pfam" id="PF08501"/>
    </source>
</evidence>
<dbReference type="RefSeq" id="WP_165030065.1">
    <property type="nucleotide sequence ID" value="NZ_JAAKZF010000026.1"/>
</dbReference>
<keyword evidence="3" id="KW-0028">Amino-acid biosynthesis</keyword>
<dbReference type="PANTHER" id="PTHR21089">
    <property type="entry name" value="SHIKIMATE DEHYDROGENASE"/>
    <property type="match status" value="1"/>
</dbReference>
<dbReference type="InterPro" id="IPR046346">
    <property type="entry name" value="Aminoacid_DH-like_N_sf"/>
</dbReference>
<gene>
    <name evidence="5" type="ORF">G6N73_18140</name>
</gene>
<accession>A0A6G4WE29</accession>
<evidence type="ECO:0000256" key="3">
    <source>
        <dbReference type="ARBA" id="ARBA00023141"/>
    </source>
</evidence>
<name>A0A6G4WE29_9HYPH</name>
<keyword evidence="3" id="KW-0057">Aromatic amino acid biosynthesis</keyword>
<dbReference type="Proteomes" id="UP001642900">
    <property type="component" value="Unassembled WGS sequence"/>
</dbReference>
<dbReference type="PANTHER" id="PTHR21089:SF1">
    <property type="entry name" value="BIFUNCTIONAL 3-DEHYDROQUINATE DEHYDRATASE_SHIKIMATE DEHYDROGENASE, CHLOROPLASTIC"/>
    <property type="match status" value="1"/>
</dbReference>
<comment type="pathway">
    <text evidence="1">Metabolic intermediate biosynthesis; chorismate biosynthesis; chorismate from D-erythrose 4-phosphate and phosphoenolpyruvate: step 4/7.</text>
</comment>
<evidence type="ECO:0000256" key="1">
    <source>
        <dbReference type="ARBA" id="ARBA00004871"/>
    </source>
</evidence>
<dbReference type="GO" id="GO:0019632">
    <property type="term" value="P:shikimate metabolic process"/>
    <property type="evidence" value="ECO:0007669"/>
    <property type="project" value="TreeGrafter"/>
</dbReference>
<keyword evidence="6" id="KW-1185">Reference proteome</keyword>
<dbReference type="InterPro" id="IPR013708">
    <property type="entry name" value="Shikimate_DH-bd_N"/>
</dbReference>
<organism evidence="5 6">
    <name type="scientific">Allomesorhizobium camelthorni</name>
    <dbReference type="NCBI Taxonomy" id="475069"/>
    <lineage>
        <taxon>Bacteria</taxon>
        <taxon>Pseudomonadati</taxon>
        <taxon>Pseudomonadota</taxon>
        <taxon>Alphaproteobacteria</taxon>
        <taxon>Hyphomicrobiales</taxon>
        <taxon>Phyllobacteriaceae</taxon>
        <taxon>Allomesorhizobium</taxon>
    </lineage>
</organism>
<dbReference type="Pfam" id="PF08501">
    <property type="entry name" value="Shikimate_dh_N"/>
    <property type="match status" value="1"/>
</dbReference>
<dbReference type="GO" id="GO:0004764">
    <property type="term" value="F:shikimate 3-dehydrogenase (NADP+) activity"/>
    <property type="evidence" value="ECO:0007669"/>
    <property type="project" value="InterPro"/>
</dbReference>
<dbReference type="GO" id="GO:0005829">
    <property type="term" value="C:cytosol"/>
    <property type="evidence" value="ECO:0007669"/>
    <property type="project" value="TreeGrafter"/>
</dbReference>
<feature type="domain" description="Shikimate dehydrogenase substrate binding N-terminal" evidence="4">
    <location>
        <begin position="14"/>
        <end position="96"/>
    </location>
</feature>
<dbReference type="Gene3D" id="3.40.50.720">
    <property type="entry name" value="NAD(P)-binding Rossmann-like Domain"/>
    <property type="match status" value="1"/>
</dbReference>
<protein>
    <submittedName>
        <fullName evidence="5">Shikimate dehydrogenase</fullName>
    </submittedName>
</protein>
<keyword evidence="2" id="KW-0560">Oxidoreductase</keyword>
<dbReference type="InterPro" id="IPR036291">
    <property type="entry name" value="NAD(P)-bd_dom_sf"/>
</dbReference>
<evidence type="ECO:0000256" key="2">
    <source>
        <dbReference type="ARBA" id="ARBA00023002"/>
    </source>
</evidence>